<dbReference type="Proteomes" id="UP000777438">
    <property type="component" value="Unassembled WGS sequence"/>
</dbReference>
<name>A0A9P8WET3_9HYPO</name>
<dbReference type="GO" id="GO:0016491">
    <property type="term" value="F:oxidoreductase activity"/>
    <property type="evidence" value="ECO:0007669"/>
    <property type="project" value="UniProtKB-KW"/>
</dbReference>
<keyword evidence="1" id="KW-0521">NADP</keyword>
<comment type="similarity">
    <text evidence="3">Belongs to the aldo/keto reductase family. Aldo/keto reductase 2 subfamily.</text>
</comment>
<dbReference type="InterPro" id="IPR020471">
    <property type="entry name" value="AKR"/>
</dbReference>
<dbReference type="PANTHER" id="PTHR43364:SF7">
    <property type="entry name" value="NADP-DEPENDENT OXIDOREDUCTASE DOMAIN-CONTAINING PROTEIN-RELATED"/>
    <property type="match status" value="1"/>
</dbReference>
<evidence type="ECO:0000313" key="5">
    <source>
        <dbReference type="EMBL" id="KAH6895784.1"/>
    </source>
</evidence>
<dbReference type="Gene3D" id="3.20.20.100">
    <property type="entry name" value="NADP-dependent oxidoreductase domain"/>
    <property type="match status" value="1"/>
</dbReference>
<dbReference type="Pfam" id="PF00248">
    <property type="entry name" value="Aldo_ket_red"/>
    <property type="match status" value="1"/>
</dbReference>
<sequence length="377" mass="42078">MALPLAPSPKSPLARHRLLSPTAAVRVSPLCLGGMNFGDAWKSYMGECDQNTTESILDFFYEQARNFIDTSNNYQFEESEKWIGEWMKKRGVRDEMVIATKYTTNFRSGPGATNILSNYQGNGTKSLHVSVNSSLKKLATDYIDLLYVHWWDYSTSIPELMQSLNQLVVSGKVLYLGISDTPAWVVSKANEYARNHGLRQFSVYQGRWSAASRDFERDIIPMCRAEGMGIAPWGSLGGGKFKTEEQRKASEGRQVEATEAEIKASKVLESIAVRKNTIITSVALAYVMHKTPYVFPIVGGRKVDHIKGNIEALTLELTDEEIQEIDKAVEFELGFPHNFLFRPGQPSGGQDVWLLKMGGHFDYVADNKPISASKGGE</sequence>
<dbReference type="InterPro" id="IPR036812">
    <property type="entry name" value="NAD(P)_OxRdtase_dom_sf"/>
</dbReference>
<evidence type="ECO:0000256" key="2">
    <source>
        <dbReference type="ARBA" id="ARBA00023002"/>
    </source>
</evidence>
<evidence type="ECO:0000256" key="1">
    <source>
        <dbReference type="ARBA" id="ARBA00022857"/>
    </source>
</evidence>
<dbReference type="CDD" id="cd19146">
    <property type="entry name" value="AKR_AKR9A1-2"/>
    <property type="match status" value="1"/>
</dbReference>
<dbReference type="AlphaFoldDB" id="A0A9P8WET3"/>
<dbReference type="InterPro" id="IPR050523">
    <property type="entry name" value="AKR_Detox_Biosynth"/>
</dbReference>
<dbReference type="EMBL" id="JAGPYM010000004">
    <property type="protein sequence ID" value="KAH6895784.1"/>
    <property type="molecule type" value="Genomic_DNA"/>
</dbReference>
<keyword evidence="6" id="KW-1185">Reference proteome</keyword>
<dbReference type="InterPro" id="IPR023210">
    <property type="entry name" value="NADP_OxRdtase_dom"/>
</dbReference>
<reference evidence="5 6" key="1">
    <citation type="journal article" date="2021" name="Nat. Commun.">
        <title>Genetic determinants of endophytism in the Arabidopsis root mycobiome.</title>
        <authorList>
            <person name="Mesny F."/>
            <person name="Miyauchi S."/>
            <person name="Thiergart T."/>
            <person name="Pickel B."/>
            <person name="Atanasova L."/>
            <person name="Karlsson M."/>
            <person name="Huettel B."/>
            <person name="Barry K.W."/>
            <person name="Haridas S."/>
            <person name="Chen C."/>
            <person name="Bauer D."/>
            <person name="Andreopoulos W."/>
            <person name="Pangilinan J."/>
            <person name="LaButti K."/>
            <person name="Riley R."/>
            <person name="Lipzen A."/>
            <person name="Clum A."/>
            <person name="Drula E."/>
            <person name="Henrissat B."/>
            <person name="Kohler A."/>
            <person name="Grigoriev I.V."/>
            <person name="Martin F.M."/>
            <person name="Hacquard S."/>
        </authorList>
    </citation>
    <scope>NUCLEOTIDE SEQUENCE [LARGE SCALE GENOMIC DNA]</scope>
    <source>
        <strain evidence="5 6">MPI-CAGE-CH-0241</strain>
    </source>
</reference>
<organism evidence="5 6">
    <name type="scientific">Thelonectria olida</name>
    <dbReference type="NCBI Taxonomy" id="1576542"/>
    <lineage>
        <taxon>Eukaryota</taxon>
        <taxon>Fungi</taxon>
        <taxon>Dikarya</taxon>
        <taxon>Ascomycota</taxon>
        <taxon>Pezizomycotina</taxon>
        <taxon>Sordariomycetes</taxon>
        <taxon>Hypocreomycetidae</taxon>
        <taxon>Hypocreales</taxon>
        <taxon>Nectriaceae</taxon>
        <taxon>Thelonectria</taxon>
    </lineage>
</organism>
<dbReference type="PRINTS" id="PR00069">
    <property type="entry name" value="ALDKETRDTASE"/>
</dbReference>
<protein>
    <submittedName>
        <fullName evidence="5">NADP-dependent oxidoreductase domain-containing protein</fullName>
    </submittedName>
</protein>
<dbReference type="PANTHER" id="PTHR43364">
    <property type="entry name" value="NADH-SPECIFIC METHYLGLYOXAL REDUCTASE-RELATED"/>
    <property type="match status" value="1"/>
</dbReference>
<dbReference type="OrthoDB" id="48988at2759"/>
<accession>A0A9P8WET3</accession>
<dbReference type="SUPFAM" id="SSF51430">
    <property type="entry name" value="NAD(P)-linked oxidoreductase"/>
    <property type="match status" value="1"/>
</dbReference>
<comment type="caution">
    <text evidence="5">The sequence shown here is derived from an EMBL/GenBank/DDBJ whole genome shotgun (WGS) entry which is preliminary data.</text>
</comment>
<evidence type="ECO:0000313" key="6">
    <source>
        <dbReference type="Proteomes" id="UP000777438"/>
    </source>
</evidence>
<keyword evidence="2" id="KW-0560">Oxidoreductase</keyword>
<evidence type="ECO:0000259" key="4">
    <source>
        <dbReference type="Pfam" id="PF00248"/>
    </source>
</evidence>
<feature type="domain" description="NADP-dependent oxidoreductase" evidence="4">
    <location>
        <begin position="29"/>
        <end position="329"/>
    </location>
</feature>
<proteinExistence type="inferred from homology"/>
<gene>
    <name evidence="5" type="ORF">B0T10DRAFT_225394</name>
</gene>
<evidence type="ECO:0000256" key="3">
    <source>
        <dbReference type="ARBA" id="ARBA00038157"/>
    </source>
</evidence>